<comment type="function">
    <text evidence="11">Plays an essential role in chain termination during de novo fatty acid synthesis.</text>
</comment>
<dbReference type="Pfam" id="PF20791">
    <property type="entry name" value="Acyl-ACP_TE_C"/>
    <property type="match status" value="1"/>
</dbReference>
<evidence type="ECO:0000256" key="8">
    <source>
        <dbReference type="ARBA" id="ARBA00022946"/>
    </source>
</evidence>
<comment type="caution">
    <text evidence="16">The sequence shown here is derived from an EMBL/GenBank/DDBJ whole genome shotgun (WGS) entry which is preliminary data.</text>
</comment>
<evidence type="ECO:0000256" key="9">
    <source>
        <dbReference type="ARBA" id="ARBA00023098"/>
    </source>
</evidence>
<dbReference type="Pfam" id="PF01643">
    <property type="entry name" value="Acyl-ACP_TE"/>
    <property type="match status" value="1"/>
</dbReference>
<feature type="compositionally biased region" description="Gly residues" evidence="12">
    <location>
        <begin position="376"/>
        <end position="385"/>
    </location>
</feature>
<evidence type="ECO:0000256" key="7">
    <source>
        <dbReference type="ARBA" id="ARBA00022832"/>
    </source>
</evidence>
<dbReference type="EC" id="3.1.2.-" evidence="11"/>
<dbReference type="PANTHER" id="PTHR31727:SF3">
    <property type="entry name" value="ACYL-[ACYL-CARRIER-PROTEIN] HYDROLASE"/>
    <property type="match status" value="1"/>
</dbReference>
<dbReference type="Pfam" id="PF12590">
    <property type="entry name" value="Acyl-thio_N"/>
    <property type="match status" value="1"/>
</dbReference>
<feature type="domain" description="Acyl-ACP-thioesterase N-terminal" evidence="14">
    <location>
        <begin position="1"/>
        <end position="126"/>
    </location>
</feature>
<reference evidence="16" key="1">
    <citation type="submission" date="2020-05" db="EMBL/GenBank/DDBJ databases">
        <title>WGS assembly of Panicum virgatum.</title>
        <authorList>
            <person name="Lovell J.T."/>
            <person name="Jenkins J."/>
            <person name="Shu S."/>
            <person name="Juenger T.E."/>
            <person name="Schmutz J."/>
        </authorList>
    </citation>
    <scope>NUCLEOTIDE SEQUENCE</scope>
    <source>
        <strain evidence="16">AP13</strain>
    </source>
</reference>
<evidence type="ECO:0000259" key="13">
    <source>
        <dbReference type="Pfam" id="PF01643"/>
    </source>
</evidence>
<evidence type="ECO:0000256" key="6">
    <source>
        <dbReference type="ARBA" id="ARBA00022801"/>
    </source>
</evidence>
<dbReference type="PANTHER" id="PTHR31727">
    <property type="entry name" value="OLEOYL-ACYL CARRIER PROTEIN THIOESTERASE 1, CHLOROPLASTIC"/>
    <property type="match status" value="1"/>
</dbReference>
<evidence type="ECO:0000256" key="4">
    <source>
        <dbReference type="ARBA" id="ARBA00022528"/>
    </source>
</evidence>
<evidence type="ECO:0000256" key="11">
    <source>
        <dbReference type="RuleBase" id="RU363096"/>
    </source>
</evidence>
<proteinExistence type="inferred from homology"/>
<dbReference type="GO" id="GO:0009507">
    <property type="term" value="C:chloroplast"/>
    <property type="evidence" value="ECO:0007669"/>
    <property type="project" value="UniProtKB-SubCell"/>
</dbReference>
<dbReference type="EMBL" id="CM029038">
    <property type="protein sequence ID" value="KAG2649406.1"/>
    <property type="molecule type" value="Genomic_DNA"/>
</dbReference>
<accession>A0A8T0WUN7</accession>
<dbReference type="InterPro" id="IPR049427">
    <property type="entry name" value="Acyl-ACP_TE_C"/>
</dbReference>
<dbReference type="SUPFAM" id="SSF54637">
    <property type="entry name" value="Thioesterase/thiol ester dehydrase-isomerase"/>
    <property type="match status" value="1"/>
</dbReference>
<protein>
    <recommendedName>
        <fullName evidence="11">Acyl-[acyl-carrier-protein] hydrolase</fullName>
        <ecNumber evidence="11">3.1.2.-</ecNumber>
    </recommendedName>
</protein>
<evidence type="ECO:0000256" key="3">
    <source>
        <dbReference type="ARBA" id="ARBA00022516"/>
    </source>
</evidence>
<evidence type="ECO:0000256" key="10">
    <source>
        <dbReference type="ARBA" id="ARBA00023160"/>
    </source>
</evidence>
<dbReference type="InterPro" id="IPR002864">
    <property type="entry name" value="Acyl-ACP_thioesterase_NHD"/>
</dbReference>
<evidence type="ECO:0000313" key="17">
    <source>
        <dbReference type="Proteomes" id="UP000823388"/>
    </source>
</evidence>
<keyword evidence="10 11" id="KW-0275">Fatty acid biosynthesis</keyword>
<comment type="similarity">
    <text evidence="2 11">Belongs to the acyl-ACP thioesterase family.</text>
</comment>
<evidence type="ECO:0000256" key="5">
    <source>
        <dbReference type="ARBA" id="ARBA00022640"/>
    </source>
</evidence>
<evidence type="ECO:0000259" key="15">
    <source>
        <dbReference type="Pfam" id="PF20791"/>
    </source>
</evidence>
<keyword evidence="8" id="KW-0809">Transit peptide</keyword>
<keyword evidence="17" id="KW-1185">Reference proteome</keyword>
<dbReference type="InterPro" id="IPR021113">
    <property type="entry name" value="Acyl-ACP-thioesterase_N"/>
</dbReference>
<keyword evidence="3 11" id="KW-0444">Lipid biosynthesis</keyword>
<feature type="domain" description="Acyl-ACP thioesterase N-terminal hotdog" evidence="13">
    <location>
        <begin position="133"/>
        <end position="267"/>
    </location>
</feature>
<keyword evidence="5 11" id="KW-0934">Plastid</keyword>
<dbReference type="InterPro" id="IPR045023">
    <property type="entry name" value="FATA/B"/>
</dbReference>
<evidence type="ECO:0000259" key="14">
    <source>
        <dbReference type="Pfam" id="PF12590"/>
    </source>
</evidence>
<keyword evidence="6 11" id="KW-0378">Hydrolase</keyword>
<evidence type="ECO:0000313" key="16">
    <source>
        <dbReference type="EMBL" id="KAG2649406.1"/>
    </source>
</evidence>
<organism evidence="16 17">
    <name type="scientific">Panicum virgatum</name>
    <name type="common">Blackwell switchgrass</name>
    <dbReference type="NCBI Taxonomy" id="38727"/>
    <lineage>
        <taxon>Eukaryota</taxon>
        <taxon>Viridiplantae</taxon>
        <taxon>Streptophyta</taxon>
        <taxon>Embryophyta</taxon>
        <taxon>Tracheophyta</taxon>
        <taxon>Spermatophyta</taxon>
        <taxon>Magnoliopsida</taxon>
        <taxon>Liliopsida</taxon>
        <taxon>Poales</taxon>
        <taxon>Poaceae</taxon>
        <taxon>PACMAD clade</taxon>
        <taxon>Panicoideae</taxon>
        <taxon>Panicodae</taxon>
        <taxon>Paniceae</taxon>
        <taxon>Panicinae</taxon>
        <taxon>Panicum</taxon>
        <taxon>Panicum sect. Hiantes</taxon>
    </lineage>
</organism>
<comment type="subcellular location">
    <subcellularLocation>
        <location evidence="1 11">Plastid</location>
        <location evidence="1 11">Chloroplast</location>
    </subcellularLocation>
</comment>
<feature type="domain" description="Acyl-ACP thioesterase-like C-terminal" evidence="15">
    <location>
        <begin position="299"/>
        <end position="368"/>
    </location>
</feature>
<feature type="region of interest" description="Disordered" evidence="12">
    <location>
        <begin position="372"/>
        <end position="403"/>
    </location>
</feature>
<evidence type="ECO:0000256" key="1">
    <source>
        <dbReference type="ARBA" id="ARBA00004229"/>
    </source>
</evidence>
<sequence>MAASVASSAFFPAPAPASKNGTGGSSKDSLDMRGVAGNAGLLRSSARLRAAVPKVSGGGGKAAVADGEDEAARPSALSAVLTLRTFYNQLPDWSVLLAVITTIFLAAERQWTLVDWKPKRPDMLIDTFGFSVQVFRQDFSIRSYEIGADRTASIETLMNHLQETALNHVKSTGLLGDGFGSTPEMSKRNLFWVVSQMQVLVEQYPCWGDTVGIDTWFCGHGKNGMRRDWHLHDRNTGQTILRATSKWVMMHKHTRKLARIPDEVRTEIAPYFFECTAIADEDSPKLPKLLGNGVATMASKYVRTGLTSAPISIFENHELASIVLDYKRECGRESVLQSHTTVFTDCIDGSGETTLQCEHLLCLDSGEAGSGASMAGSGGRGGGSVGEARSATASTDSGRRCGRAPSSALLRRSMGGRRGGCAGGAKAPRPEVANLVWLAAPSRCGPATTRRGGQWSHGGAAGFARPPMSRSYLLAAPWGWRRRAAASGWRPGGGWLRWCSVFGTTCCSFRGGGCRRSCTAAIRSWRVDTPLEAQSWGGATSTTVSGHTIVKAQTMWRPKKTNAMGTVTPVSASQF</sequence>
<evidence type="ECO:0000256" key="2">
    <source>
        <dbReference type="ARBA" id="ARBA00006500"/>
    </source>
</evidence>
<keyword evidence="9 11" id="KW-0443">Lipid metabolism</keyword>
<keyword evidence="7 11" id="KW-0276">Fatty acid metabolism</keyword>
<evidence type="ECO:0000256" key="12">
    <source>
        <dbReference type="SAM" id="MobiDB-lite"/>
    </source>
</evidence>
<dbReference type="CDD" id="cd00586">
    <property type="entry name" value="4HBT"/>
    <property type="match status" value="1"/>
</dbReference>
<dbReference type="InterPro" id="IPR029069">
    <property type="entry name" value="HotDog_dom_sf"/>
</dbReference>
<gene>
    <name evidence="16" type="ORF">PVAP13_1NG104000</name>
</gene>
<dbReference type="Proteomes" id="UP000823388">
    <property type="component" value="Chromosome 1N"/>
</dbReference>
<dbReference type="AlphaFoldDB" id="A0A8T0WUN7"/>
<dbReference type="GO" id="GO:0000036">
    <property type="term" value="F:acyl carrier activity"/>
    <property type="evidence" value="ECO:0007669"/>
    <property type="project" value="TreeGrafter"/>
</dbReference>
<dbReference type="Gene3D" id="3.10.129.10">
    <property type="entry name" value="Hotdog Thioesterase"/>
    <property type="match status" value="2"/>
</dbReference>
<name>A0A8T0WUN7_PANVG</name>
<keyword evidence="4 11" id="KW-0150">Chloroplast</keyword>
<dbReference type="GO" id="GO:0016297">
    <property type="term" value="F:fatty acyl-[ACP] hydrolase activity"/>
    <property type="evidence" value="ECO:0007669"/>
    <property type="project" value="InterPro"/>
</dbReference>